<dbReference type="CDD" id="cd00060">
    <property type="entry name" value="FHA"/>
    <property type="match status" value="1"/>
</dbReference>
<evidence type="ECO:0000256" key="3">
    <source>
        <dbReference type="ARBA" id="ARBA00012027"/>
    </source>
</evidence>
<dbReference type="Proteomes" id="UP000021315">
    <property type="component" value="Unassembled WGS sequence"/>
</dbReference>
<evidence type="ECO:0000259" key="9">
    <source>
        <dbReference type="PROSITE" id="PS50035"/>
    </source>
</evidence>
<dbReference type="EC" id="3.1.4.4" evidence="3"/>
<evidence type="ECO:0000259" key="8">
    <source>
        <dbReference type="PROSITE" id="PS50006"/>
    </source>
</evidence>
<protein>
    <recommendedName>
        <fullName evidence="3">phospholipase D</fullName>
        <ecNumber evidence="3">3.1.4.4</ecNumber>
    </recommendedName>
</protein>
<dbReference type="EMBL" id="CP058708">
    <property type="protein sequence ID" value="QLH49422.1"/>
    <property type="molecule type" value="Genomic_DNA"/>
</dbReference>
<feature type="domain" description="PLD phosphodiesterase" evidence="9">
    <location>
        <begin position="230"/>
        <end position="257"/>
    </location>
</feature>
<evidence type="ECO:0000313" key="11">
    <source>
        <dbReference type="EMBL" id="QLH49422.1"/>
    </source>
</evidence>
<dbReference type="InterPro" id="IPR051406">
    <property type="entry name" value="PLD_domain"/>
</dbReference>
<comment type="similarity">
    <text evidence="2">Belongs to the phospholipase D family.</text>
</comment>
<dbReference type="PROSITE" id="PS50889">
    <property type="entry name" value="S4"/>
    <property type="match status" value="1"/>
</dbReference>
<dbReference type="Pfam" id="PF00498">
    <property type="entry name" value="FHA"/>
    <property type="match status" value="1"/>
</dbReference>
<dbReference type="AlphaFoldDB" id="A0A080M948"/>
<evidence type="ECO:0000256" key="2">
    <source>
        <dbReference type="ARBA" id="ARBA00008664"/>
    </source>
</evidence>
<dbReference type="RefSeq" id="WP_034948389.1">
    <property type="nucleotide sequence ID" value="NZ_JDST02000039.1"/>
</dbReference>
<dbReference type="SMART" id="SM00240">
    <property type="entry name" value="FHA"/>
    <property type="match status" value="1"/>
</dbReference>
<evidence type="ECO:0000256" key="4">
    <source>
        <dbReference type="ARBA" id="ARBA00022801"/>
    </source>
</evidence>
<reference evidence="10 12" key="1">
    <citation type="submission" date="2014-02" db="EMBL/GenBank/DDBJ databases">
        <title>Expanding our view of genomic diversity in Candidatus Accumulibacter clades.</title>
        <authorList>
            <person name="Skennerton C.T."/>
            <person name="Barr J.J."/>
            <person name="Slater F.R."/>
            <person name="Bond P.L."/>
            <person name="Tyson G.W."/>
        </authorList>
    </citation>
    <scope>NUCLEOTIDE SEQUENCE [LARGE SCALE GENOMIC DNA]</scope>
    <source>
        <strain evidence="12">SK-02</strain>
    </source>
</reference>
<reference evidence="11" key="3">
    <citation type="submission" date="2020-06" db="EMBL/GenBank/DDBJ databases">
        <authorList>
            <person name="Arumugam K."/>
            <person name="Besarab I."/>
            <person name="Haryono M."/>
            <person name="Bagci C."/>
            <person name="Beier S."/>
            <person name="Buchfink B."/>
            <person name="Gorska A."/>
            <person name="Qiu G."/>
            <person name="Huson D.H."/>
            <person name="Williams R.B."/>
        </authorList>
    </citation>
    <scope>NUCLEOTIDE SEQUENCE</scope>
    <source>
        <strain evidence="11">SSA1</strain>
    </source>
</reference>
<evidence type="ECO:0000256" key="1">
    <source>
        <dbReference type="ARBA" id="ARBA00000798"/>
    </source>
</evidence>
<dbReference type="PROSITE" id="PS50006">
    <property type="entry name" value="FHA_DOMAIN"/>
    <property type="match status" value="1"/>
</dbReference>
<keyword evidence="5" id="KW-0442">Lipid degradation</keyword>
<dbReference type="EMBL" id="JDST02000039">
    <property type="protein sequence ID" value="KFB76995.1"/>
    <property type="molecule type" value="Genomic_DNA"/>
</dbReference>
<dbReference type="InterPro" id="IPR008984">
    <property type="entry name" value="SMAD_FHA_dom_sf"/>
</dbReference>
<keyword evidence="6" id="KW-0443">Lipid metabolism</keyword>
<reference evidence="11 13" key="2">
    <citation type="journal article" date="2019" name="Microbiome">
        <title>Annotated bacterial chromosomes from frame-shift-corrected long-read metagenomic data.</title>
        <authorList>
            <person name="Arumugam K."/>
            <person name="Bagci C."/>
            <person name="Bessarab I."/>
            <person name="Beier S."/>
            <person name="Buchfink B."/>
            <person name="Gorska A."/>
            <person name="Qiu G."/>
            <person name="Huson D.H."/>
            <person name="Williams R.B.H."/>
        </authorList>
    </citation>
    <scope>NUCLEOTIDE SEQUENCE [LARGE SCALE GENOMIC DNA]</scope>
    <source>
        <strain evidence="11">SSA1</strain>
    </source>
</reference>
<dbReference type="GO" id="GO:0006793">
    <property type="term" value="P:phosphorus metabolic process"/>
    <property type="evidence" value="ECO:0007669"/>
    <property type="project" value="UniProtKB-ARBA"/>
</dbReference>
<dbReference type="Proteomes" id="UP000509684">
    <property type="component" value="Chromosome"/>
</dbReference>
<dbReference type="PANTHER" id="PTHR43856">
    <property type="entry name" value="CARDIOLIPIN HYDROLASE"/>
    <property type="match status" value="1"/>
</dbReference>
<evidence type="ECO:0000313" key="13">
    <source>
        <dbReference type="Proteomes" id="UP000509684"/>
    </source>
</evidence>
<dbReference type="SUPFAM" id="SSF49879">
    <property type="entry name" value="SMAD/FHA domain"/>
    <property type="match status" value="1"/>
</dbReference>
<accession>A0A7D5SCZ8</accession>
<dbReference type="Pfam" id="PF13091">
    <property type="entry name" value="PLDc_2"/>
    <property type="match status" value="2"/>
</dbReference>
<dbReference type="CDD" id="cd09127">
    <property type="entry name" value="PLDc_unchar1_1"/>
    <property type="match status" value="1"/>
</dbReference>
<dbReference type="CDD" id="cd09128">
    <property type="entry name" value="PLDc_unchar1_2"/>
    <property type="match status" value="1"/>
</dbReference>
<dbReference type="Gene3D" id="2.60.200.20">
    <property type="match status" value="1"/>
</dbReference>
<dbReference type="GO" id="GO:0016042">
    <property type="term" value="P:lipid catabolic process"/>
    <property type="evidence" value="ECO:0007669"/>
    <property type="project" value="UniProtKB-KW"/>
</dbReference>
<name>A0A080M948_9PROT</name>
<evidence type="ECO:0000256" key="5">
    <source>
        <dbReference type="ARBA" id="ARBA00022963"/>
    </source>
</evidence>
<comment type="catalytic activity">
    <reaction evidence="1">
        <text>a 1,2-diacyl-sn-glycero-3-phosphocholine + H2O = a 1,2-diacyl-sn-glycero-3-phosphate + choline + H(+)</text>
        <dbReference type="Rhea" id="RHEA:14445"/>
        <dbReference type="ChEBI" id="CHEBI:15354"/>
        <dbReference type="ChEBI" id="CHEBI:15377"/>
        <dbReference type="ChEBI" id="CHEBI:15378"/>
        <dbReference type="ChEBI" id="CHEBI:57643"/>
        <dbReference type="ChEBI" id="CHEBI:58608"/>
        <dbReference type="EC" id="3.1.4.4"/>
    </reaction>
</comment>
<evidence type="ECO:0000256" key="6">
    <source>
        <dbReference type="ARBA" id="ARBA00023098"/>
    </source>
</evidence>
<dbReference type="SUPFAM" id="SSF56024">
    <property type="entry name" value="Phospholipase D/nuclease"/>
    <property type="match status" value="2"/>
</dbReference>
<gene>
    <name evidence="10" type="primary">garA</name>
    <name evidence="10" type="ORF">AW06_001905</name>
    <name evidence="11" type="ORF">HWD57_06230</name>
</gene>
<organism evidence="10 12">
    <name type="scientific">Candidatus Accumulibacter cognatus</name>
    <dbReference type="NCBI Taxonomy" id="2954383"/>
    <lineage>
        <taxon>Bacteria</taxon>
        <taxon>Pseudomonadati</taxon>
        <taxon>Pseudomonadota</taxon>
        <taxon>Betaproteobacteria</taxon>
        <taxon>Candidatus Accumulibacter</taxon>
    </lineage>
</organism>
<dbReference type="GO" id="GO:0003723">
    <property type="term" value="F:RNA binding"/>
    <property type="evidence" value="ECO:0007669"/>
    <property type="project" value="UniProtKB-KW"/>
</dbReference>
<dbReference type="InterPro" id="IPR000253">
    <property type="entry name" value="FHA_dom"/>
</dbReference>
<dbReference type="Gene3D" id="3.30.870.10">
    <property type="entry name" value="Endonuclease Chain A"/>
    <property type="match status" value="2"/>
</dbReference>
<keyword evidence="4" id="KW-0378">Hydrolase</keyword>
<dbReference type="KEGG" id="acog:HWD57_06230"/>
<proteinExistence type="inferred from homology"/>
<keyword evidence="12" id="KW-1185">Reference proteome</keyword>
<evidence type="ECO:0000256" key="7">
    <source>
        <dbReference type="PROSITE-ProRule" id="PRU00182"/>
    </source>
</evidence>
<sequence length="411" mass="46684">MGYKISLIVQPGDSFFPIVRAVDRAERSINLTVFRMDDPIIQRALIEARQRGVRIRVLISSSARGWEEQNRKLLKDANEAGISTREPAGDSKQARYHYKTMTVDDAEALVFTFNPTRENLHYARDFGVEVYDPAIAAEINRLFDADWDDRPFEPDRDSPLLVSPFNSRKKMKTLLQTARDSIDIADAKVEDPAIIRLLVEKARRGVLVRVLGDAEHRVRLPPEIEFRAAPRYKLHAKCTIVDGATAVLGSMNLRTESLDRRRELSISVDDADVLRRLNAVFENDWEHQAPMLGSTATQVLRVFPLPPPELAKRSSLRLVLISRIDTLVRHEIREGITTIGRAKENDFVISDALVSRLHAQIRLEGDRCTIRDLGSGNGTFLNGERIDRETRLHPGDVIRIAESQEFRLLEL</sequence>
<dbReference type="PANTHER" id="PTHR43856:SF1">
    <property type="entry name" value="MITOCHONDRIAL CARDIOLIPIN HYDROLASE"/>
    <property type="match status" value="1"/>
</dbReference>
<dbReference type="InterPro" id="IPR001736">
    <property type="entry name" value="PLipase_D/transphosphatidylase"/>
</dbReference>
<dbReference type="InterPro" id="IPR025202">
    <property type="entry name" value="PLD-like_dom"/>
</dbReference>
<feature type="domain" description="FHA" evidence="8">
    <location>
        <begin position="337"/>
        <end position="386"/>
    </location>
</feature>
<dbReference type="PROSITE" id="PS50035">
    <property type="entry name" value="PLD"/>
    <property type="match status" value="1"/>
</dbReference>
<dbReference type="STRING" id="1453999.AW06_001905"/>
<accession>A0A080M948</accession>
<evidence type="ECO:0000313" key="10">
    <source>
        <dbReference type="EMBL" id="KFB76995.1"/>
    </source>
</evidence>
<evidence type="ECO:0000313" key="12">
    <source>
        <dbReference type="Proteomes" id="UP000021315"/>
    </source>
</evidence>
<dbReference type="GO" id="GO:0004630">
    <property type="term" value="F:phospholipase D activity"/>
    <property type="evidence" value="ECO:0007669"/>
    <property type="project" value="UniProtKB-EC"/>
</dbReference>
<keyword evidence="7" id="KW-0694">RNA-binding</keyword>
<dbReference type="GO" id="GO:0016891">
    <property type="term" value="F:RNA endonuclease activity producing 5'-phosphomonoesters, hydrolytic mechanism"/>
    <property type="evidence" value="ECO:0007669"/>
    <property type="project" value="TreeGrafter"/>
</dbReference>